<protein>
    <recommendedName>
        <fullName evidence="1">non-specific serine/threonine protein kinase</fullName>
        <ecNumber evidence="1">2.7.11.1</ecNumber>
    </recommendedName>
</protein>
<dbReference type="InterPro" id="IPR017441">
    <property type="entry name" value="Protein_kinase_ATP_BS"/>
</dbReference>
<feature type="domain" description="Protein kinase" evidence="11">
    <location>
        <begin position="12"/>
        <end position="267"/>
    </location>
</feature>
<keyword evidence="4 9" id="KW-0547">Nucleotide-binding</keyword>
<dbReference type="VEuPathDB" id="TriTrypDB:TRSC58_04227"/>
<dbReference type="InterPro" id="IPR000719">
    <property type="entry name" value="Prot_kinase_dom"/>
</dbReference>
<evidence type="ECO:0000256" key="3">
    <source>
        <dbReference type="ARBA" id="ARBA00022679"/>
    </source>
</evidence>
<evidence type="ECO:0000313" key="13">
    <source>
        <dbReference type="EMBL" id="ESL08078.1"/>
    </source>
</evidence>
<dbReference type="OrthoDB" id="248923at2759"/>
<dbReference type="PROSITE" id="PS50011">
    <property type="entry name" value="PROTEIN_KINASE_DOM"/>
    <property type="match status" value="1"/>
</dbReference>
<dbReference type="InterPro" id="IPR008271">
    <property type="entry name" value="Ser/Thr_kinase_AS"/>
</dbReference>
<name>A0A061IVI2_TRYRA</name>
<dbReference type="GO" id="GO:0004674">
    <property type="term" value="F:protein serine/threonine kinase activity"/>
    <property type="evidence" value="ECO:0007669"/>
    <property type="project" value="UniProtKB-KW"/>
</dbReference>
<proteinExistence type="inferred from homology"/>
<evidence type="ECO:0000256" key="10">
    <source>
        <dbReference type="RuleBase" id="RU000304"/>
    </source>
</evidence>
<dbReference type="SUPFAM" id="SSF56112">
    <property type="entry name" value="Protein kinase-like (PK-like)"/>
    <property type="match status" value="1"/>
</dbReference>
<dbReference type="EC" id="2.7.11.1" evidence="1"/>
<dbReference type="Proteomes" id="UP000031737">
    <property type="component" value="Unassembled WGS sequence"/>
</dbReference>
<dbReference type="PROSITE" id="PS00108">
    <property type="entry name" value="PROTEIN_KINASE_ST"/>
    <property type="match status" value="1"/>
</dbReference>
<dbReference type="InterPro" id="IPR011009">
    <property type="entry name" value="Kinase-like_dom_sf"/>
</dbReference>
<dbReference type="VEuPathDB" id="TriTrypDB:TRSC58_05169"/>
<evidence type="ECO:0000256" key="9">
    <source>
        <dbReference type="PROSITE-ProRule" id="PRU10141"/>
    </source>
</evidence>
<comment type="catalytic activity">
    <reaction evidence="7">
        <text>L-threonyl-[protein] + ATP = O-phospho-L-threonyl-[protein] + ADP + H(+)</text>
        <dbReference type="Rhea" id="RHEA:46608"/>
        <dbReference type="Rhea" id="RHEA-COMP:11060"/>
        <dbReference type="Rhea" id="RHEA-COMP:11605"/>
        <dbReference type="ChEBI" id="CHEBI:15378"/>
        <dbReference type="ChEBI" id="CHEBI:30013"/>
        <dbReference type="ChEBI" id="CHEBI:30616"/>
        <dbReference type="ChEBI" id="CHEBI:61977"/>
        <dbReference type="ChEBI" id="CHEBI:456216"/>
        <dbReference type="EC" id="2.7.11.1"/>
    </reaction>
</comment>
<dbReference type="PANTHER" id="PTHR44899:SF3">
    <property type="entry name" value="SERINE_THREONINE-PROTEIN KINASE NEK1"/>
    <property type="match status" value="1"/>
</dbReference>
<evidence type="ECO:0000256" key="8">
    <source>
        <dbReference type="ARBA" id="ARBA00048679"/>
    </source>
</evidence>
<comment type="caution">
    <text evidence="12">The sequence shown here is derived from an EMBL/GenBank/DDBJ whole genome shotgun (WGS) entry which is preliminary data.</text>
</comment>
<keyword evidence="6 9" id="KW-0067">ATP-binding</keyword>
<comment type="catalytic activity">
    <reaction evidence="8">
        <text>L-seryl-[protein] + ATP = O-phospho-L-seryl-[protein] + ADP + H(+)</text>
        <dbReference type="Rhea" id="RHEA:17989"/>
        <dbReference type="Rhea" id="RHEA-COMP:9863"/>
        <dbReference type="Rhea" id="RHEA-COMP:11604"/>
        <dbReference type="ChEBI" id="CHEBI:15378"/>
        <dbReference type="ChEBI" id="CHEBI:29999"/>
        <dbReference type="ChEBI" id="CHEBI:30616"/>
        <dbReference type="ChEBI" id="CHEBI:83421"/>
        <dbReference type="ChEBI" id="CHEBI:456216"/>
        <dbReference type="EC" id="2.7.11.1"/>
    </reaction>
</comment>
<feature type="binding site" evidence="9">
    <location>
        <position position="41"/>
    </location>
    <ligand>
        <name>ATP</name>
        <dbReference type="ChEBI" id="CHEBI:30616"/>
    </ligand>
</feature>
<reference evidence="12 14" key="1">
    <citation type="submission" date="2013-07" db="EMBL/GenBank/DDBJ databases">
        <authorList>
            <person name="Stoco P.H."/>
            <person name="Wagner G."/>
            <person name="Gerber A."/>
            <person name="Zaha A."/>
            <person name="Thompson C."/>
            <person name="Bartholomeu D.C."/>
            <person name="Luckemeyer D.D."/>
            <person name="Bahia D."/>
            <person name="Loreto E."/>
            <person name="Prestes E.B."/>
            <person name="Lima F.M."/>
            <person name="Rodrigues-Luiz G."/>
            <person name="Vallejo G.A."/>
            <person name="Filho J.F."/>
            <person name="Monteiro K.M."/>
            <person name="Tyler K.M."/>
            <person name="de Almeida L.G."/>
            <person name="Ortiz M.F."/>
            <person name="Siervo M.A."/>
            <person name="de Moraes M.H."/>
            <person name="Cunha O.L."/>
            <person name="Mendonca-Neto R."/>
            <person name="Silva R."/>
            <person name="Teixeira S.M."/>
            <person name="Murta S.M."/>
            <person name="Sincero T.C."/>
            <person name="Mendes T.A."/>
            <person name="Urmenyi T.P."/>
            <person name="Silva V.G."/>
            <person name="da Rocha W.D."/>
            <person name="Andersson B."/>
            <person name="Romanha A.J."/>
            <person name="Steindel M."/>
            <person name="de Vasconcelos A.T."/>
            <person name="Grisard E.C."/>
        </authorList>
    </citation>
    <scope>NUCLEOTIDE SEQUENCE [LARGE SCALE GENOMIC DNA]</scope>
    <source>
        <strain evidence="12 14">SC58</strain>
    </source>
</reference>
<evidence type="ECO:0000256" key="1">
    <source>
        <dbReference type="ARBA" id="ARBA00012513"/>
    </source>
</evidence>
<dbReference type="EMBL" id="AUPL01004227">
    <property type="protein sequence ID" value="ESL08078.1"/>
    <property type="molecule type" value="Genomic_DNA"/>
</dbReference>
<evidence type="ECO:0000259" key="11">
    <source>
        <dbReference type="PROSITE" id="PS50011"/>
    </source>
</evidence>
<evidence type="ECO:0000256" key="7">
    <source>
        <dbReference type="ARBA" id="ARBA00047899"/>
    </source>
</evidence>
<evidence type="ECO:0000256" key="6">
    <source>
        <dbReference type="ARBA" id="ARBA00022840"/>
    </source>
</evidence>
<evidence type="ECO:0000313" key="14">
    <source>
        <dbReference type="Proteomes" id="UP000031737"/>
    </source>
</evidence>
<dbReference type="PROSITE" id="PS00107">
    <property type="entry name" value="PROTEIN_KINASE_ATP"/>
    <property type="match status" value="1"/>
</dbReference>
<keyword evidence="2 10" id="KW-0723">Serine/threonine-protein kinase</keyword>
<dbReference type="Gene3D" id="1.10.510.10">
    <property type="entry name" value="Transferase(Phosphotransferase) domain 1"/>
    <property type="match status" value="1"/>
</dbReference>
<dbReference type="PANTHER" id="PTHR44899">
    <property type="entry name" value="CAMK FAMILY PROTEIN KINASE"/>
    <property type="match status" value="1"/>
</dbReference>
<gene>
    <name evidence="13" type="ORF">TRSC58_04227</name>
    <name evidence="12" type="ORF">TRSC58_05169</name>
</gene>
<evidence type="ECO:0000256" key="5">
    <source>
        <dbReference type="ARBA" id="ARBA00022777"/>
    </source>
</evidence>
<dbReference type="Pfam" id="PF00069">
    <property type="entry name" value="Pkinase"/>
    <property type="match status" value="1"/>
</dbReference>
<sequence length="368" mass="42046">MQQEAHIFDGQYRAIKLLGSGAFGDAFLVEDPKDGSLVVLKCLKMARDNSRVLDEARNMMLTSNDHVLRCYRAWIEPASNRCCILMEYCDGGDLEKHLELAFPFSESQLVSMFAQLLMGLDHVHLKHLIHRDIKLQNLMFQRSTGMMKIGDFGLSKALQFTDEASRTRLGTPLYLSPEIVSGLEYTRKTDVWSMGVVFYRLMTKTVPFPATCVNELYEYLVKKRAVHPCRLREGYYSESLGDMVMKMLTKSRTKRPTPRELLSLPLFNAVLCSWPWHSPRLKGTSCLFVCRPHSSVNVRSQPSLSAERIGIFEYGDQVFVASERVSAQGRTWHRVLYPLEGYCIVATDEDLHLFQRVDDPARCSSIPQ</sequence>
<evidence type="ECO:0000313" key="12">
    <source>
        <dbReference type="EMBL" id="ESL07148.1"/>
    </source>
</evidence>
<keyword evidence="14" id="KW-1185">Reference proteome</keyword>
<accession>A0A061IVI2</accession>
<keyword evidence="5 12" id="KW-0418">Kinase</keyword>
<dbReference type="GO" id="GO:0005524">
    <property type="term" value="F:ATP binding"/>
    <property type="evidence" value="ECO:0007669"/>
    <property type="project" value="UniProtKB-UniRule"/>
</dbReference>
<evidence type="ECO:0000256" key="4">
    <source>
        <dbReference type="ARBA" id="ARBA00022741"/>
    </source>
</evidence>
<dbReference type="InterPro" id="IPR051131">
    <property type="entry name" value="NEK_Ser/Thr_kinase_NIMA"/>
</dbReference>
<dbReference type="AlphaFoldDB" id="A0A061IVI2"/>
<organism evidence="12 14">
    <name type="scientific">Trypanosoma rangeli SC58</name>
    <dbReference type="NCBI Taxonomy" id="429131"/>
    <lineage>
        <taxon>Eukaryota</taxon>
        <taxon>Discoba</taxon>
        <taxon>Euglenozoa</taxon>
        <taxon>Kinetoplastea</taxon>
        <taxon>Metakinetoplastina</taxon>
        <taxon>Trypanosomatida</taxon>
        <taxon>Trypanosomatidae</taxon>
        <taxon>Trypanosoma</taxon>
        <taxon>Herpetosoma</taxon>
    </lineage>
</organism>
<keyword evidence="3" id="KW-0808">Transferase</keyword>
<evidence type="ECO:0000256" key="2">
    <source>
        <dbReference type="ARBA" id="ARBA00022527"/>
    </source>
</evidence>
<dbReference type="SMART" id="SM00220">
    <property type="entry name" value="S_TKc"/>
    <property type="match status" value="1"/>
</dbReference>
<dbReference type="EMBL" id="AUPL01005169">
    <property type="protein sequence ID" value="ESL07148.1"/>
    <property type="molecule type" value="Genomic_DNA"/>
</dbReference>
<comment type="similarity">
    <text evidence="10">Belongs to the protein kinase superfamily.</text>
</comment>